<comment type="caution">
    <text evidence="2">The sequence shown here is derived from an EMBL/GenBank/DDBJ whole genome shotgun (WGS) entry which is preliminary data.</text>
</comment>
<evidence type="ECO:0000256" key="1">
    <source>
        <dbReference type="SAM" id="SignalP"/>
    </source>
</evidence>
<gene>
    <name evidence="2" type="ORF">FTOL_12290</name>
</gene>
<keyword evidence="3" id="KW-1185">Reference proteome</keyword>
<keyword evidence="1" id="KW-0732">Signal</keyword>
<feature type="signal peptide" evidence="1">
    <location>
        <begin position="1"/>
        <end position="16"/>
    </location>
</feature>
<dbReference type="AlphaFoldDB" id="A0AAE8MLD5"/>
<organism evidence="2 3">
    <name type="scientific">Fusarium torulosum</name>
    <dbReference type="NCBI Taxonomy" id="33205"/>
    <lineage>
        <taxon>Eukaryota</taxon>
        <taxon>Fungi</taxon>
        <taxon>Dikarya</taxon>
        <taxon>Ascomycota</taxon>
        <taxon>Pezizomycotina</taxon>
        <taxon>Sordariomycetes</taxon>
        <taxon>Hypocreomycetidae</taxon>
        <taxon>Hypocreales</taxon>
        <taxon>Nectriaceae</taxon>
        <taxon>Fusarium</taxon>
    </lineage>
</organism>
<evidence type="ECO:0008006" key="4">
    <source>
        <dbReference type="Google" id="ProtNLM"/>
    </source>
</evidence>
<feature type="chain" id="PRO_5042167773" description="Apple domain-containing protein" evidence="1">
    <location>
        <begin position="17"/>
        <end position="391"/>
    </location>
</feature>
<sequence length="391" mass="41095">MKFTLTVYAFLGVVSAHQAAITNQLCSTKLGPTSVKHVKTATQTVRVSLTAYKKICPKIIKTITPKAKTTTVTNTKKSTVFKTLSQETDTITTTITATTTNTVSDSTTTTSVYLTTVVTTTTPTSIISTSPGFTPIASAAGYVAKRDVPALFSLAQRGKVDSSVPQQRTCNVNNNKGAYYPRVYPQAVKCRKVIKTVTTKTVTVKYCKHNPTRTTVLPRKTATRFTTVTKTITSTVGQADATLTTTASTTATTITTTTSTETDTITETETQTSVAPSATFYAACASDNIVGAANGNNGIIQIYYNSGGSNNGVSRVGSATSPYDCCVACQNTANCIYSDFLFGSCEVVIGNSCDATQRFGTSFFTSNQVGAGGGFILSNGPCGQILNGGNV</sequence>
<protein>
    <recommendedName>
        <fullName evidence="4">Apple domain-containing protein</fullName>
    </recommendedName>
</protein>
<accession>A0AAE8MLD5</accession>
<dbReference type="Proteomes" id="UP001187734">
    <property type="component" value="Unassembled WGS sequence"/>
</dbReference>
<reference evidence="2" key="1">
    <citation type="submission" date="2018-03" db="EMBL/GenBank/DDBJ databases">
        <authorList>
            <person name="Guldener U."/>
        </authorList>
    </citation>
    <scope>NUCLEOTIDE SEQUENCE</scope>
</reference>
<proteinExistence type="predicted"/>
<dbReference type="EMBL" id="ONZP01000574">
    <property type="protein sequence ID" value="SPJ87821.1"/>
    <property type="molecule type" value="Genomic_DNA"/>
</dbReference>
<name>A0AAE8MLD5_9HYPO</name>
<evidence type="ECO:0000313" key="2">
    <source>
        <dbReference type="EMBL" id="SPJ87821.1"/>
    </source>
</evidence>
<evidence type="ECO:0000313" key="3">
    <source>
        <dbReference type="Proteomes" id="UP001187734"/>
    </source>
</evidence>